<evidence type="ECO:0000256" key="3">
    <source>
        <dbReference type="ARBA" id="ARBA00023163"/>
    </source>
</evidence>
<evidence type="ECO:0000256" key="2">
    <source>
        <dbReference type="ARBA" id="ARBA00023125"/>
    </source>
</evidence>
<dbReference type="GO" id="GO:0045892">
    <property type="term" value="P:negative regulation of DNA-templated transcription"/>
    <property type="evidence" value="ECO:0007669"/>
    <property type="project" value="UniProtKB-ARBA"/>
</dbReference>
<reference evidence="6 7" key="1">
    <citation type="submission" date="2020-08" db="EMBL/GenBank/DDBJ databases">
        <title>Genome Sequencing of Nocardia wallacei strain FMUON74 and assembly.</title>
        <authorList>
            <person name="Toyokawa M."/>
            <person name="Uesaka K."/>
        </authorList>
    </citation>
    <scope>NUCLEOTIDE SEQUENCE [LARGE SCALE GENOMIC DNA]</scope>
    <source>
        <strain evidence="6 7">FMUON74</strain>
    </source>
</reference>
<dbReference type="RefSeq" id="WP_187687849.1">
    <property type="nucleotide sequence ID" value="NZ_AP023396.1"/>
</dbReference>
<evidence type="ECO:0000259" key="5">
    <source>
        <dbReference type="PROSITE" id="PS50977"/>
    </source>
</evidence>
<dbReference type="InterPro" id="IPR009057">
    <property type="entry name" value="Homeodomain-like_sf"/>
</dbReference>
<keyword evidence="7" id="KW-1185">Reference proteome</keyword>
<gene>
    <name evidence="6" type="ORF">NWFMUON74_23830</name>
</gene>
<dbReference type="AlphaFoldDB" id="A0A7G1KI87"/>
<dbReference type="SUPFAM" id="SSF46689">
    <property type="entry name" value="Homeodomain-like"/>
    <property type="match status" value="1"/>
</dbReference>
<dbReference type="PANTHER" id="PTHR30055:SF146">
    <property type="entry name" value="HTH-TYPE TRANSCRIPTIONAL DUAL REGULATOR CECR"/>
    <property type="match status" value="1"/>
</dbReference>
<dbReference type="GO" id="GO:0003700">
    <property type="term" value="F:DNA-binding transcription factor activity"/>
    <property type="evidence" value="ECO:0007669"/>
    <property type="project" value="TreeGrafter"/>
</dbReference>
<evidence type="ECO:0000256" key="1">
    <source>
        <dbReference type="ARBA" id="ARBA00023015"/>
    </source>
</evidence>
<dbReference type="Gene3D" id="1.10.357.10">
    <property type="entry name" value="Tetracycline Repressor, domain 2"/>
    <property type="match status" value="1"/>
</dbReference>
<accession>A0A7G1KI87</accession>
<keyword evidence="2 4" id="KW-0238">DNA-binding</keyword>
<dbReference type="PANTHER" id="PTHR30055">
    <property type="entry name" value="HTH-TYPE TRANSCRIPTIONAL REGULATOR RUTR"/>
    <property type="match status" value="1"/>
</dbReference>
<dbReference type="InterPro" id="IPR050109">
    <property type="entry name" value="HTH-type_TetR-like_transc_reg"/>
</dbReference>
<proteinExistence type="predicted"/>
<dbReference type="Proteomes" id="UP000516173">
    <property type="component" value="Chromosome"/>
</dbReference>
<sequence length="206" mass="23128">MARRGSELREHILFAAKEVFLELGYDRASMDVVAARAATSKRSVYAHFENKDALFRAVIEFVRELHLDKLKEPGHYSPDTVEAVTLFCGRFLQTLLWRPIVRTCRLVITEAERLPDASARYHETMFTDTCDRLAAYIAQRQGFSESESAVVAGRMLARTVYPVFVRALFGAEKLTDEFPREESIAVEVDLTPIRDAAADLLGAAAA</sequence>
<dbReference type="InterPro" id="IPR039536">
    <property type="entry name" value="TetR_C_Proteobacteria"/>
</dbReference>
<dbReference type="PROSITE" id="PS50977">
    <property type="entry name" value="HTH_TETR_2"/>
    <property type="match status" value="1"/>
</dbReference>
<name>A0A7G1KI87_9NOCA</name>
<dbReference type="PRINTS" id="PR00455">
    <property type="entry name" value="HTHTETR"/>
</dbReference>
<feature type="domain" description="HTH tetR-type" evidence="5">
    <location>
        <begin position="6"/>
        <end position="66"/>
    </location>
</feature>
<dbReference type="Pfam" id="PF14246">
    <property type="entry name" value="TetR_C_7"/>
    <property type="match status" value="1"/>
</dbReference>
<dbReference type="FunFam" id="1.10.10.60:FF:000141">
    <property type="entry name" value="TetR family transcriptional regulator"/>
    <property type="match status" value="1"/>
</dbReference>
<dbReference type="EMBL" id="AP023396">
    <property type="protein sequence ID" value="BCK54611.1"/>
    <property type="molecule type" value="Genomic_DNA"/>
</dbReference>
<keyword evidence="1" id="KW-0805">Transcription regulation</keyword>
<dbReference type="InterPro" id="IPR001647">
    <property type="entry name" value="HTH_TetR"/>
</dbReference>
<organism evidence="6 7">
    <name type="scientific">Nocardia wallacei</name>
    <dbReference type="NCBI Taxonomy" id="480035"/>
    <lineage>
        <taxon>Bacteria</taxon>
        <taxon>Bacillati</taxon>
        <taxon>Actinomycetota</taxon>
        <taxon>Actinomycetes</taxon>
        <taxon>Mycobacteriales</taxon>
        <taxon>Nocardiaceae</taxon>
        <taxon>Nocardia</taxon>
    </lineage>
</organism>
<dbReference type="GeneID" id="80346945"/>
<dbReference type="Pfam" id="PF00440">
    <property type="entry name" value="TetR_N"/>
    <property type="match status" value="1"/>
</dbReference>
<dbReference type="KEGG" id="nwl:NWFMUON74_23830"/>
<evidence type="ECO:0000256" key="4">
    <source>
        <dbReference type="PROSITE-ProRule" id="PRU00335"/>
    </source>
</evidence>
<evidence type="ECO:0000313" key="7">
    <source>
        <dbReference type="Proteomes" id="UP000516173"/>
    </source>
</evidence>
<protein>
    <submittedName>
        <fullName evidence="6">TetR family transcriptional regulator</fullName>
    </submittedName>
</protein>
<dbReference type="GO" id="GO:0000976">
    <property type="term" value="F:transcription cis-regulatory region binding"/>
    <property type="evidence" value="ECO:0007669"/>
    <property type="project" value="TreeGrafter"/>
</dbReference>
<evidence type="ECO:0000313" key="6">
    <source>
        <dbReference type="EMBL" id="BCK54611.1"/>
    </source>
</evidence>
<feature type="DNA-binding region" description="H-T-H motif" evidence="4">
    <location>
        <begin position="29"/>
        <end position="48"/>
    </location>
</feature>
<keyword evidence="3" id="KW-0804">Transcription</keyword>